<feature type="signal peptide" evidence="5">
    <location>
        <begin position="1"/>
        <end position="19"/>
    </location>
</feature>
<keyword evidence="4" id="KW-0961">Cell wall biogenesis/degradation</keyword>
<dbReference type="SMART" id="SM00644">
    <property type="entry name" value="Ami_2"/>
    <property type="match status" value="1"/>
</dbReference>
<keyword evidence="8" id="KW-1185">Reference proteome</keyword>
<organism evidence="7 8">
    <name type="scientific">Nonomuraea longicatena</name>
    <dbReference type="NCBI Taxonomy" id="83682"/>
    <lineage>
        <taxon>Bacteria</taxon>
        <taxon>Bacillati</taxon>
        <taxon>Actinomycetota</taxon>
        <taxon>Actinomycetes</taxon>
        <taxon>Streptosporangiales</taxon>
        <taxon>Streptosporangiaceae</taxon>
        <taxon>Nonomuraea</taxon>
    </lineage>
</organism>
<dbReference type="RefSeq" id="WP_343950009.1">
    <property type="nucleotide sequence ID" value="NZ_BAAAHQ010000011.1"/>
</dbReference>
<reference evidence="8" key="1">
    <citation type="journal article" date="2019" name="Int. J. Syst. Evol. Microbiol.">
        <title>The Global Catalogue of Microorganisms (GCM) 10K type strain sequencing project: providing services to taxonomists for standard genome sequencing and annotation.</title>
        <authorList>
            <consortium name="The Broad Institute Genomics Platform"/>
            <consortium name="The Broad Institute Genome Sequencing Center for Infectious Disease"/>
            <person name="Wu L."/>
            <person name="Ma J."/>
        </authorList>
    </citation>
    <scope>NUCLEOTIDE SEQUENCE [LARGE SCALE GENOMIC DNA]</scope>
    <source>
        <strain evidence="8">JCM 11136</strain>
    </source>
</reference>
<evidence type="ECO:0000256" key="3">
    <source>
        <dbReference type="ARBA" id="ARBA00022801"/>
    </source>
</evidence>
<name>A0ABP3ZQX9_9ACTN</name>
<feature type="domain" description="N-acetylmuramoyl-L-alanine amidase" evidence="6">
    <location>
        <begin position="200"/>
        <end position="328"/>
    </location>
</feature>
<dbReference type="EMBL" id="BAAAHQ010000011">
    <property type="protein sequence ID" value="GAA0924598.1"/>
    <property type="molecule type" value="Genomic_DNA"/>
</dbReference>
<dbReference type="Proteomes" id="UP001501578">
    <property type="component" value="Unassembled WGS sequence"/>
</dbReference>
<dbReference type="InterPro" id="IPR023346">
    <property type="entry name" value="Lysozyme-like_dom_sf"/>
</dbReference>
<dbReference type="InterPro" id="IPR051206">
    <property type="entry name" value="NAMLAA_amidase_2"/>
</dbReference>
<dbReference type="Pfam" id="PF01510">
    <property type="entry name" value="Amidase_2"/>
    <property type="match status" value="1"/>
</dbReference>
<feature type="chain" id="PRO_5045829717" description="N-acetylmuramoyl-L-alanine amidase" evidence="5">
    <location>
        <begin position="20"/>
        <end position="452"/>
    </location>
</feature>
<dbReference type="PANTHER" id="PTHR30417">
    <property type="entry name" value="N-ACETYLMURAMOYL-L-ALANINE AMIDASE AMID"/>
    <property type="match status" value="1"/>
</dbReference>
<dbReference type="PANTHER" id="PTHR30417:SF1">
    <property type="entry name" value="N-ACETYLMURAMOYL-L-ALANINE AMIDASE AMID"/>
    <property type="match status" value="1"/>
</dbReference>
<evidence type="ECO:0000256" key="4">
    <source>
        <dbReference type="ARBA" id="ARBA00023316"/>
    </source>
</evidence>
<protein>
    <recommendedName>
        <fullName evidence="2">N-acetylmuramoyl-L-alanine amidase</fullName>
        <ecNumber evidence="2">3.5.1.28</ecNumber>
    </recommendedName>
</protein>
<proteinExistence type="predicted"/>
<dbReference type="Gene3D" id="1.10.530.10">
    <property type="match status" value="1"/>
</dbReference>
<dbReference type="SUPFAM" id="SSF53955">
    <property type="entry name" value="Lysozyme-like"/>
    <property type="match status" value="1"/>
</dbReference>
<dbReference type="CDD" id="cd06583">
    <property type="entry name" value="PGRP"/>
    <property type="match status" value="1"/>
</dbReference>
<dbReference type="Gene3D" id="3.40.80.10">
    <property type="entry name" value="Peptidoglycan recognition protein-like"/>
    <property type="match status" value="1"/>
</dbReference>
<keyword evidence="3" id="KW-0378">Hydrolase</keyword>
<dbReference type="EC" id="3.5.1.28" evidence="2"/>
<sequence length="452" mass="47680">MRIRILALAGLLVMSGQQAATAESNPLSDAFAKASSGYDVPRDLLVALAYAESRLDGHQGKPSASGGYGMMHLVPKAVQQAAEITSTPVERLRADDAANILGGAAVLRAKADALGMDAGARKDLSKWYAAVGAYGGSSNTATIYADAVYEALSTGIDTRGVTVKAQAVQPERGPDGEPFAEAAAVDYPDAIWKPALSSNYTVANRPASAPINKIIIHVAQGTYAGTISWFQDVRAKTSSHYVIRSSDGQITQMVREKDRAWHARNANTNSIGIEHEGYIDNAAWFTDQMYRSSAALVRNIADRYNIPKTRANILGHVEVPGNDHTDPGPNWDWAKYMSYITGGASNPHTPASVCGTGYSVIDSAPLGTDGTVYLLYSAASGKNCVATMKQTQLGTASPASAFLEVQGSPRAEDKGNFSYYAGPVSAAAPNTCVKWGGSVGNSSYTSPFEHCG</sequence>
<dbReference type="SUPFAM" id="SSF55846">
    <property type="entry name" value="N-acetylmuramoyl-L-alanine amidase-like"/>
    <property type="match status" value="1"/>
</dbReference>
<comment type="catalytic activity">
    <reaction evidence="1">
        <text>Hydrolyzes the link between N-acetylmuramoyl residues and L-amino acid residues in certain cell-wall glycopeptides.</text>
        <dbReference type="EC" id="3.5.1.28"/>
    </reaction>
</comment>
<evidence type="ECO:0000313" key="7">
    <source>
        <dbReference type="EMBL" id="GAA0924598.1"/>
    </source>
</evidence>
<evidence type="ECO:0000259" key="6">
    <source>
        <dbReference type="SMART" id="SM00644"/>
    </source>
</evidence>
<dbReference type="InterPro" id="IPR002502">
    <property type="entry name" value="Amidase_domain"/>
</dbReference>
<dbReference type="Pfam" id="PF01464">
    <property type="entry name" value="SLT"/>
    <property type="match status" value="1"/>
</dbReference>
<evidence type="ECO:0000313" key="8">
    <source>
        <dbReference type="Proteomes" id="UP001501578"/>
    </source>
</evidence>
<dbReference type="InterPro" id="IPR008258">
    <property type="entry name" value="Transglycosylase_SLT_dom_1"/>
</dbReference>
<evidence type="ECO:0000256" key="5">
    <source>
        <dbReference type="SAM" id="SignalP"/>
    </source>
</evidence>
<evidence type="ECO:0000256" key="1">
    <source>
        <dbReference type="ARBA" id="ARBA00001561"/>
    </source>
</evidence>
<comment type="caution">
    <text evidence="7">The sequence shown here is derived from an EMBL/GenBank/DDBJ whole genome shotgun (WGS) entry which is preliminary data.</text>
</comment>
<accession>A0ABP3ZQX9</accession>
<evidence type="ECO:0000256" key="2">
    <source>
        <dbReference type="ARBA" id="ARBA00011901"/>
    </source>
</evidence>
<gene>
    <name evidence="7" type="ORF">GCM10009560_25400</name>
</gene>
<keyword evidence="5" id="KW-0732">Signal</keyword>
<dbReference type="InterPro" id="IPR036505">
    <property type="entry name" value="Amidase/PGRP_sf"/>
</dbReference>